<keyword evidence="2" id="KW-1185">Reference proteome</keyword>
<protein>
    <submittedName>
        <fullName evidence="1">Uncharacterized protein</fullName>
    </submittedName>
</protein>
<proteinExistence type="predicted"/>
<gene>
    <name evidence="1" type="ORF">GA0061074_1261</name>
</gene>
<accession>A0A1C4C7C9</accession>
<dbReference type="AlphaFoldDB" id="A0A1C4C7C9"/>
<evidence type="ECO:0000313" key="2">
    <source>
        <dbReference type="Proteomes" id="UP000199268"/>
    </source>
</evidence>
<dbReference type="STRING" id="1505725.GA0061074_1261"/>
<dbReference type="Proteomes" id="UP000199268">
    <property type="component" value="Unassembled WGS sequence"/>
</dbReference>
<dbReference type="EMBL" id="FMAO01000026">
    <property type="protein sequence ID" value="SCC15017.1"/>
    <property type="molecule type" value="Genomic_DNA"/>
</dbReference>
<evidence type="ECO:0000313" key="1">
    <source>
        <dbReference type="EMBL" id="SCC15017.1"/>
    </source>
</evidence>
<reference evidence="2" key="1">
    <citation type="submission" date="2016-08" db="EMBL/GenBank/DDBJ databases">
        <authorList>
            <person name="Varghese N."/>
            <person name="Submissions Spin"/>
        </authorList>
    </citation>
    <scope>NUCLEOTIDE SEQUENCE [LARGE SCALE GENOMIC DNA]</scope>
    <source>
        <strain evidence="2">R-53094</strain>
    </source>
</reference>
<sequence>EYTEIRKSSKKIHALDKDVKTVNYIKHSARETSDTKIRNKGVDIYYSLKRDGYESSGHAVTRMAERMFKKNGQYNYNYQTIINTLHKKPNFIDSRNGRLVRYYNKIAIITEKDTNYIVTFIKQRKKGNGWTQL</sequence>
<name>A0A1C4C7C9_9LACO</name>
<organism evidence="1 2">
    <name type="scientific">Weissella bombi</name>
    <dbReference type="NCBI Taxonomy" id="1505725"/>
    <lineage>
        <taxon>Bacteria</taxon>
        <taxon>Bacillati</taxon>
        <taxon>Bacillota</taxon>
        <taxon>Bacilli</taxon>
        <taxon>Lactobacillales</taxon>
        <taxon>Lactobacillaceae</taxon>
        <taxon>Weissella</taxon>
    </lineage>
</organism>
<feature type="non-terminal residue" evidence="1">
    <location>
        <position position="1"/>
    </location>
</feature>